<dbReference type="STRING" id="671143.DAMO_0917"/>
<dbReference type="PANTHER" id="PTHR12788">
    <property type="entry name" value="PROTEIN-TYROSINE SULFOTRANSFERASE 2"/>
    <property type="match status" value="1"/>
</dbReference>
<dbReference type="InterPro" id="IPR026634">
    <property type="entry name" value="TPST-like"/>
</dbReference>
<dbReference type="GO" id="GO:0008476">
    <property type="term" value="F:protein-tyrosine sulfotransferase activity"/>
    <property type="evidence" value="ECO:0007669"/>
    <property type="project" value="InterPro"/>
</dbReference>
<dbReference type="Gene3D" id="3.40.50.300">
    <property type="entry name" value="P-loop containing nucleotide triphosphate hydrolases"/>
    <property type="match status" value="1"/>
</dbReference>
<accession>D5MM92</accession>
<sequence>MPIIVGAPRSGTTLLRLMLDAHTDLAIPPETGFLATDQTFLHRLSRQEFADFIEQFPPGVPGWQDFCIPFPVWREALEAIEPFSPVNAFRTFYRLYAARFSKMRWGDKTPSYVFCMRQIKEMLPKSRFIHLIRDGRDVALSWRKTWFAPGQDMKTLASHWKQSVSAGLDSRKDGSHYLEIRYEELIQDTVSVLQRICDYISLDWQPAMLNYFANSPARLAEHAERRRDDGTVLVSREQRLEQQRLTTRPPISERVLAWRVTLTPSEREEFASVAGDLLDTLGYEP</sequence>
<dbReference type="eggNOG" id="COG0615">
    <property type="taxonomic scope" value="Bacteria"/>
</dbReference>
<reference evidence="2 3" key="1">
    <citation type="journal article" date="2010" name="Nature">
        <title>Nitrite-driven anaerobic methane oxidation by oxygenic bacteria.</title>
        <authorList>
            <person name="Ettwig K.F."/>
            <person name="Butler M.K."/>
            <person name="Le Paslier D."/>
            <person name="Pelletier E."/>
            <person name="Mangenot S."/>
            <person name="Kuypers M.M.M."/>
            <person name="Schreiber F."/>
            <person name="Dutilh B.E."/>
            <person name="Zedelius J."/>
            <person name="de Beer D."/>
            <person name="Gloerich J."/>
            <person name="Wessels H.J.C.T."/>
            <person name="van Allen T."/>
            <person name="Luesken F."/>
            <person name="Wu M."/>
            <person name="van de Pas-Schoonen K.T."/>
            <person name="Op den Camp H.J.M."/>
            <person name="Janssen-Megens E.M."/>
            <person name="Francoijs K-J."/>
            <person name="Stunnenberg H."/>
            <person name="Weissenbach J."/>
            <person name="Jetten M.S.M."/>
            <person name="Strous M."/>
        </authorList>
    </citation>
    <scope>NUCLEOTIDE SEQUENCE [LARGE SCALE GENOMIC DNA]</scope>
</reference>
<evidence type="ECO:0000313" key="3">
    <source>
        <dbReference type="Proteomes" id="UP000006898"/>
    </source>
</evidence>
<dbReference type="SUPFAM" id="SSF52540">
    <property type="entry name" value="P-loop containing nucleoside triphosphate hydrolases"/>
    <property type="match status" value="1"/>
</dbReference>
<gene>
    <name evidence="2" type="ORF">DAMO_0917</name>
</gene>
<dbReference type="HOGENOM" id="CLU_046916_1_2_0"/>
<evidence type="ECO:0000256" key="1">
    <source>
        <dbReference type="ARBA" id="ARBA00022679"/>
    </source>
</evidence>
<name>D5MM92_METO1</name>
<dbReference type="KEGG" id="mox:DAMO_0917"/>
<evidence type="ECO:0000313" key="2">
    <source>
        <dbReference type="EMBL" id="CBE67978.1"/>
    </source>
</evidence>
<dbReference type="InterPro" id="IPR027417">
    <property type="entry name" value="P-loop_NTPase"/>
</dbReference>
<protein>
    <submittedName>
        <fullName evidence="2">Putative Sulfotransferase domain superfamily</fullName>
    </submittedName>
</protein>
<dbReference type="Pfam" id="PF13469">
    <property type="entry name" value="Sulfotransfer_3"/>
    <property type="match status" value="1"/>
</dbReference>
<dbReference type="EMBL" id="FP565575">
    <property type="protein sequence ID" value="CBE67978.1"/>
    <property type="molecule type" value="Genomic_DNA"/>
</dbReference>
<dbReference type="AlphaFoldDB" id="D5MM92"/>
<dbReference type="Proteomes" id="UP000006898">
    <property type="component" value="Chromosome"/>
</dbReference>
<proteinExistence type="predicted"/>
<keyword evidence="1 2" id="KW-0808">Transferase</keyword>
<dbReference type="PATRIC" id="fig|671143.5.peg.798"/>
<organism evidence="2 3">
    <name type="scientific">Methylomirabilis oxygeniifera</name>
    <dbReference type="NCBI Taxonomy" id="671143"/>
    <lineage>
        <taxon>Bacteria</taxon>
        <taxon>Candidatus Methylomirabilota</taxon>
        <taxon>Candidatus Methylomirabilia</taxon>
        <taxon>Candidatus Methylomirabilales</taxon>
        <taxon>Candidatus Methylomirabilaceae</taxon>
        <taxon>Candidatus Methylomirabilis</taxon>
    </lineage>
</organism>
<dbReference type="PANTHER" id="PTHR12788:SF10">
    <property type="entry name" value="PROTEIN-TYROSINE SULFOTRANSFERASE"/>
    <property type="match status" value="1"/>
</dbReference>